<dbReference type="InterPro" id="IPR052407">
    <property type="entry name" value="BTB_POZ_domain_cont_9"/>
</dbReference>
<dbReference type="EMBL" id="WTPW01002403">
    <property type="protein sequence ID" value="KAF0383121.1"/>
    <property type="molecule type" value="Genomic_DNA"/>
</dbReference>
<reference evidence="2 3" key="1">
    <citation type="journal article" date="2019" name="Environ. Microbiol.">
        <title>At the nexus of three kingdoms: the genome of the mycorrhizal fungus Gigaspora margarita provides insights into plant, endobacterial and fungal interactions.</title>
        <authorList>
            <person name="Venice F."/>
            <person name="Ghignone S."/>
            <person name="Salvioli di Fossalunga A."/>
            <person name="Amselem J."/>
            <person name="Novero M."/>
            <person name="Xianan X."/>
            <person name="Sedzielewska Toro K."/>
            <person name="Morin E."/>
            <person name="Lipzen A."/>
            <person name="Grigoriev I.V."/>
            <person name="Henrissat B."/>
            <person name="Martin F.M."/>
            <person name="Bonfante P."/>
        </authorList>
    </citation>
    <scope>NUCLEOTIDE SEQUENCE [LARGE SCALE GENOMIC DNA]</scope>
    <source>
        <strain evidence="2 3">BEG34</strain>
    </source>
</reference>
<name>A0A8H3X0L8_GIGMA</name>
<feature type="domain" description="BTB" evidence="1">
    <location>
        <begin position="22"/>
        <end position="93"/>
    </location>
</feature>
<dbReference type="PROSITE" id="PS50097">
    <property type="entry name" value="BTB"/>
    <property type="match status" value="1"/>
</dbReference>
<dbReference type="AlphaFoldDB" id="A0A8H3X0L8"/>
<dbReference type="InterPro" id="IPR000210">
    <property type="entry name" value="BTB/POZ_dom"/>
</dbReference>
<dbReference type="InterPro" id="IPR011333">
    <property type="entry name" value="SKP1/BTB/POZ_sf"/>
</dbReference>
<dbReference type="Pfam" id="PF07707">
    <property type="entry name" value="BACK"/>
    <property type="match status" value="1"/>
</dbReference>
<dbReference type="SUPFAM" id="SSF54695">
    <property type="entry name" value="POZ domain"/>
    <property type="match status" value="1"/>
</dbReference>
<dbReference type="Proteomes" id="UP000439903">
    <property type="component" value="Unassembled WGS sequence"/>
</dbReference>
<dbReference type="Gene3D" id="1.25.40.420">
    <property type="match status" value="1"/>
</dbReference>
<evidence type="ECO:0000259" key="1">
    <source>
        <dbReference type="PROSITE" id="PS50097"/>
    </source>
</evidence>
<dbReference type="SMART" id="SM00225">
    <property type="entry name" value="BTB"/>
    <property type="match status" value="1"/>
</dbReference>
<proteinExistence type="predicted"/>
<accession>A0A8H3X0L8</accession>
<gene>
    <name evidence="2" type="ORF">F8M41_011790</name>
</gene>
<comment type="caution">
    <text evidence="2">The sequence shown here is derived from an EMBL/GenBank/DDBJ whole genome shotgun (WGS) entry which is preliminary data.</text>
</comment>
<dbReference type="CDD" id="cd18186">
    <property type="entry name" value="BTB_POZ_ZBTB_KLHL-like"/>
    <property type="match status" value="1"/>
</dbReference>
<dbReference type="PANTHER" id="PTHR46306:SF1">
    <property type="entry name" value="BTB_POZ DOMAIN-CONTAINING PROTEIN 9"/>
    <property type="match status" value="1"/>
</dbReference>
<keyword evidence="3" id="KW-1185">Reference proteome</keyword>
<dbReference type="GO" id="GO:0005737">
    <property type="term" value="C:cytoplasm"/>
    <property type="evidence" value="ECO:0007669"/>
    <property type="project" value="TreeGrafter"/>
</dbReference>
<sequence>MATKFFEKLSNNYIKLFESEDYNVIIEVGKSPNTKEFKAHYGILKYRSLYFHNKLNKKESNNIIRIKLNPNISIQYFEIMIRYIYGGVFSLENLDASSIFDIMIVASKLLLEELVKHLETHLIEVEAHWLHSHFTYVYKISFGNNQLQELQKWSNNIVVKYPNIIFESEEFTLLQENSLISLIKRDNLQLKEIEIWNYIIKWGIAKNPELPSELKD</sequence>
<dbReference type="Pfam" id="PF00651">
    <property type="entry name" value="BTB"/>
    <property type="match status" value="1"/>
</dbReference>
<dbReference type="PANTHER" id="PTHR46306">
    <property type="entry name" value="BTB/POZ DOMAIN-CONTAINING PROTEIN 9"/>
    <property type="match status" value="1"/>
</dbReference>
<protein>
    <submittedName>
        <fullName evidence="2">Serine-enriched protein</fullName>
    </submittedName>
</protein>
<organism evidence="2 3">
    <name type="scientific">Gigaspora margarita</name>
    <dbReference type="NCBI Taxonomy" id="4874"/>
    <lineage>
        <taxon>Eukaryota</taxon>
        <taxon>Fungi</taxon>
        <taxon>Fungi incertae sedis</taxon>
        <taxon>Mucoromycota</taxon>
        <taxon>Glomeromycotina</taxon>
        <taxon>Glomeromycetes</taxon>
        <taxon>Diversisporales</taxon>
        <taxon>Gigasporaceae</taxon>
        <taxon>Gigaspora</taxon>
    </lineage>
</organism>
<dbReference type="InterPro" id="IPR011705">
    <property type="entry name" value="BACK"/>
</dbReference>
<evidence type="ECO:0000313" key="3">
    <source>
        <dbReference type="Proteomes" id="UP000439903"/>
    </source>
</evidence>
<dbReference type="OrthoDB" id="2427987at2759"/>
<dbReference type="Gene3D" id="3.30.710.10">
    <property type="entry name" value="Potassium Channel Kv1.1, Chain A"/>
    <property type="match status" value="1"/>
</dbReference>
<evidence type="ECO:0000313" key="2">
    <source>
        <dbReference type="EMBL" id="KAF0383121.1"/>
    </source>
</evidence>